<evidence type="ECO:0000256" key="2">
    <source>
        <dbReference type="SAM" id="MobiDB-lite"/>
    </source>
</evidence>
<keyword evidence="1" id="KW-0694">RNA-binding</keyword>
<feature type="compositionally biased region" description="Low complexity" evidence="2">
    <location>
        <begin position="135"/>
        <end position="156"/>
    </location>
</feature>
<name>D3B9Q1_HETP5</name>
<organism evidence="4 5">
    <name type="scientific">Heterostelium pallidum (strain ATCC 26659 / Pp 5 / PN500)</name>
    <name type="common">Cellular slime mold</name>
    <name type="synonym">Polysphondylium pallidum</name>
    <dbReference type="NCBI Taxonomy" id="670386"/>
    <lineage>
        <taxon>Eukaryota</taxon>
        <taxon>Amoebozoa</taxon>
        <taxon>Evosea</taxon>
        <taxon>Eumycetozoa</taxon>
        <taxon>Dictyostelia</taxon>
        <taxon>Acytosteliales</taxon>
        <taxon>Acytosteliaceae</taxon>
        <taxon>Heterostelium</taxon>
    </lineage>
</organism>
<dbReference type="GO" id="GO:0003723">
    <property type="term" value="F:RNA binding"/>
    <property type="evidence" value="ECO:0007669"/>
    <property type="project" value="UniProtKB-UniRule"/>
</dbReference>
<accession>D3B9Q1</accession>
<gene>
    <name evidence="4" type="ORF">PPL_05197</name>
</gene>
<evidence type="ECO:0000256" key="1">
    <source>
        <dbReference type="PROSITE-ProRule" id="PRU00176"/>
    </source>
</evidence>
<proteinExistence type="predicted"/>
<dbReference type="RefSeq" id="XP_020434080.1">
    <property type="nucleotide sequence ID" value="XM_020576091.1"/>
</dbReference>
<dbReference type="SMART" id="SM00360">
    <property type="entry name" value="RRM"/>
    <property type="match status" value="1"/>
</dbReference>
<dbReference type="InterPro" id="IPR035979">
    <property type="entry name" value="RBD_domain_sf"/>
</dbReference>
<dbReference type="GeneID" id="31360683"/>
<dbReference type="SUPFAM" id="SSF54928">
    <property type="entry name" value="RNA-binding domain, RBD"/>
    <property type="match status" value="1"/>
</dbReference>
<dbReference type="Proteomes" id="UP000001396">
    <property type="component" value="Unassembled WGS sequence"/>
</dbReference>
<dbReference type="InParanoid" id="D3B9Q1"/>
<dbReference type="InterPro" id="IPR000504">
    <property type="entry name" value="RRM_dom"/>
</dbReference>
<dbReference type="InterPro" id="IPR012677">
    <property type="entry name" value="Nucleotide-bd_a/b_plait_sf"/>
</dbReference>
<evidence type="ECO:0000313" key="5">
    <source>
        <dbReference type="Proteomes" id="UP000001396"/>
    </source>
</evidence>
<dbReference type="AlphaFoldDB" id="D3B9Q1"/>
<sequence length="305" mass="34072">MENNLKSNEKKFKNKLTVNNNKNIECYSPYLYPNNLVTTVWVTNIDKSSKVDEVLKLFSYCGRVKTIIVKNINKYCKDALVIFENSQSVDTALLLNGVIIGTLPIKVIKEIPKELIFNDADLSKAIPNIYSLSPGSLTPSSSSSSLSAMMSPPISSHEPLSENDDSALSSSYQQHLNHLVNNPLDKYYNNNIHFDGGSEDDKVPQDSSEDLTEDYEEEEDNENCQNVPEADKEEEEEDEQEPDKTVLFLEDILSSGIALSKNALNEAKKIDVGDIGKKASALIGNHKNEHQFLQKSSESFDDDLD</sequence>
<reference evidence="4 5" key="1">
    <citation type="journal article" date="2011" name="Genome Res.">
        <title>Phylogeny-wide analysis of social amoeba genomes highlights ancient origins for complex intercellular communication.</title>
        <authorList>
            <person name="Heidel A.J."/>
            <person name="Lawal H.M."/>
            <person name="Felder M."/>
            <person name="Schilde C."/>
            <person name="Helps N.R."/>
            <person name="Tunggal B."/>
            <person name="Rivero F."/>
            <person name="John U."/>
            <person name="Schleicher M."/>
            <person name="Eichinger L."/>
            <person name="Platzer M."/>
            <person name="Noegel A.A."/>
            <person name="Schaap P."/>
            <person name="Gloeckner G."/>
        </authorList>
    </citation>
    <scope>NUCLEOTIDE SEQUENCE [LARGE SCALE GENOMIC DNA]</scope>
    <source>
        <strain evidence="5">ATCC 26659 / Pp 5 / PN500</strain>
    </source>
</reference>
<feature type="compositionally biased region" description="Acidic residues" evidence="2">
    <location>
        <begin position="231"/>
        <end position="241"/>
    </location>
</feature>
<feature type="domain" description="RRM" evidence="3">
    <location>
        <begin position="38"/>
        <end position="112"/>
    </location>
</feature>
<evidence type="ECO:0000259" key="3">
    <source>
        <dbReference type="PROSITE" id="PS50102"/>
    </source>
</evidence>
<feature type="compositionally biased region" description="Acidic residues" evidence="2">
    <location>
        <begin position="207"/>
        <end position="222"/>
    </location>
</feature>
<feature type="region of interest" description="Disordered" evidence="2">
    <location>
        <begin position="190"/>
        <end position="244"/>
    </location>
</feature>
<dbReference type="PROSITE" id="PS50102">
    <property type="entry name" value="RRM"/>
    <property type="match status" value="1"/>
</dbReference>
<evidence type="ECO:0000313" key="4">
    <source>
        <dbReference type="EMBL" id="EFA81963.1"/>
    </source>
</evidence>
<keyword evidence="5" id="KW-1185">Reference proteome</keyword>
<comment type="caution">
    <text evidence="4">The sequence shown here is derived from an EMBL/GenBank/DDBJ whole genome shotgun (WGS) entry which is preliminary data.</text>
</comment>
<feature type="region of interest" description="Disordered" evidence="2">
    <location>
        <begin position="135"/>
        <end position="172"/>
    </location>
</feature>
<dbReference type="Gene3D" id="3.30.70.330">
    <property type="match status" value="1"/>
</dbReference>
<protein>
    <recommendedName>
        <fullName evidence="3">RRM domain-containing protein</fullName>
    </recommendedName>
</protein>
<dbReference type="EMBL" id="ADBJ01000022">
    <property type="protein sequence ID" value="EFA81963.1"/>
    <property type="molecule type" value="Genomic_DNA"/>
</dbReference>